<dbReference type="InterPro" id="IPR050596">
    <property type="entry name" value="AspAT/PAT-like"/>
</dbReference>
<dbReference type="RefSeq" id="WP_404318878.1">
    <property type="nucleotide sequence ID" value="NZ_JAUIYO010000019.1"/>
</dbReference>
<dbReference type="CDD" id="cd00609">
    <property type="entry name" value="AAT_like"/>
    <property type="match status" value="1"/>
</dbReference>
<dbReference type="EC" id="2.6.1.-" evidence="6"/>
<evidence type="ECO:0000256" key="1">
    <source>
        <dbReference type="ARBA" id="ARBA00001933"/>
    </source>
</evidence>
<dbReference type="InterPro" id="IPR015421">
    <property type="entry name" value="PyrdxlP-dep_Trfase_major"/>
</dbReference>
<comment type="caution">
    <text evidence="8">The sequence shown here is derived from an EMBL/GenBank/DDBJ whole genome shotgun (WGS) entry which is preliminary data.</text>
</comment>
<keyword evidence="3 6" id="KW-0032">Aminotransferase</keyword>
<proteinExistence type="inferred from homology"/>
<keyword evidence="4 6" id="KW-0808">Transferase</keyword>
<reference evidence="8 9" key="1">
    <citation type="submission" date="2023-07" db="EMBL/GenBank/DDBJ databases">
        <title>Bacillus lucianemedeirus sp. nov, a new species isolated from an immunobiological production facility.</title>
        <authorList>
            <person name="Costa L.V."/>
            <person name="Miranda R.V.S.L."/>
            <person name="Brandao M.L.L."/>
            <person name="Reis C.M.F."/>
            <person name="Frazao A.M."/>
            <person name="Cruz F.V."/>
            <person name="Baio P.V.P."/>
            <person name="Veras J.F.C."/>
            <person name="Ramos J.N."/>
            <person name="Vieira V."/>
        </authorList>
    </citation>
    <scope>NUCLEOTIDE SEQUENCE [LARGE SCALE GENOMIC DNA]</scope>
    <source>
        <strain evidence="8 9">B190/17</strain>
    </source>
</reference>
<organism evidence="8 9">
    <name type="scientific">Bacillus lumedeiriae</name>
    <dbReference type="NCBI Taxonomy" id="3058829"/>
    <lineage>
        <taxon>Bacteria</taxon>
        <taxon>Bacillati</taxon>
        <taxon>Bacillota</taxon>
        <taxon>Bacilli</taxon>
        <taxon>Bacillales</taxon>
        <taxon>Bacillaceae</taxon>
        <taxon>Bacillus</taxon>
    </lineage>
</organism>
<keyword evidence="9" id="KW-1185">Reference proteome</keyword>
<evidence type="ECO:0000256" key="4">
    <source>
        <dbReference type="ARBA" id="ARBA00022679"/>
    </source>
</evidence>
<evidence type="ECO:0000313" key="8">
    <source>
        <dbReference type="EMBL" id="MFK2826999.1"/>
    </source>
</evidence>
<evidence type="ECO:0000256" key="6">
    <source>
        <dbReference type="RuleBase" id="RU000481"/>
    </source>
</evidence>
<dbReference type="SUPFAM" id="SSF53383">
    <property type="entry name" value="PLP-dependent transferases"/>
    <property type="match status" value="1"/>
</dbReference>
<protein>
    <recommendedName>
        <fullName evidence="6">Aminotransferase</fullName>
        <ecNumber evidence="6">2.6.1.-</ecNumber>
    </recommendedName>
</protein>
<evidence type="ECO:0000313" key="9">
    <source>
        <dbReference type="Proteomes" id="UP001619911"/>
    </source>
</evidence>
<sequence length="391" mass="43279">MIHLINEQLKTIEVSGIRAIANKAAADPDIINMTLGQPDFPTPEKIKSAGKKAIDDNYTTYTHNAGLLQLRQAASEYMNRLYGLSYRPEDEVIVTIGASEAIDAAFRAILEEGSEVIIPAPVYPGYVPTITLCGAVPVYIDTRETGFKVTAAMIEEKLTERTRCIVLSYPSNPTGCTLDQEEIAKIAHLLKDKDIFILSDEIYSGLVYDKDHHSIASVPELREKTILINGLSKSHSMTGWRIGFVFGPAEIAGELLKVHLFNTVCASTISQYAAIAALAEEIDEVAQMKVEYKRRRDYVYERAVSMGLDVVKPESAFYLFPSIKQTNMTSLDFALQLLEEAKVAVVPGSAFSELGEGYIRLSFACSMEELEEGFNRIERFLKKIGVHAAVH</sequence>
<dbReference type="Pfam" id="PF00155">
    <property type="entry name" value="Aminotran_1_2"/>
    <property type="match status" value="1"/>
</dbReference>
<dbReference type="PANTHER" id="PTHR46383">
    <property type="entry name" value="ASPARTATE AMINOTRANSFERASE"/>
    <property type="match status" value="1"/>
</dbReference>
<dbReference type="PROSITE" id="PS00105">
    <property type="entry name" value="AA_TRANSFER_CLASS_1"/>
    <property type="match status" value="1"/>
</dbReference>
<evidence type="ECO:0000256" key="5">
    <source>
        <dbReference type="ARBA" id="ARBA00022898"/>
    </source>
</evidence>
<dbReference type="InterPro" id="IPR004838">
    <property type="entry name" value="NHTrfase_class1_PyrdxlP-BS"/>
</dbReference>
<accession>A0ABW8IE84</accession>
<dbReference type="NCBIfam" id="NF005817">
    <property type="entry name" value="PRK07683.1"/>
    <property type="match status" value="1"/>
</dbReference>
<evidence type="ECO:0000259" key="7">
    <source>
        <dbReference type="Pfam" id="PF00155"/>
    </source>
</evidence>
<dbReference type="InterPro" id="IPR015422">
    <property type="entry name" value="PyrdxlP-dep_Trfase_small"/>
</dbReference>
<gene>
    <name evidence="8" type="ORF">QYG89_15205</name>
</gene>
<comment type="similarity">
    <text evidence="2 6">Belongs to the class-I pyridoxal-phosphate-dependent aminotransferase family.</text>
</comment>
<dbReference type="Gene3D" id="3.40.640.10">
    <property type="entry name" value="Type I PLP-dependent aspartate aminotransferase-like (Major domain)"/>
    <property type="match status" value="1"/>
</dbReference>
<dbReference type="EMBL" id="JAUIYO010000019">
    <property type="protein sequence ID" value="MFK2826999.1"/>
    <property type="molecule type" value="Genomic_DNA"/>
</dbReference>
<dbReference type="InterPro" id="IPR015424">
    <property type="entry name" value="PyrdxlP-dep_Trfase"/>
</dbReference>
<comment type="cofactor">
    <cofactor evidence="1 6">
        <name>pyridoxal 5'-phosphate</name>
        <dbReference type="ChEBI" id="CHEBI:597326"/>
    </cofactor>
</comment>
<keyword evidence="5" id="KW-0663">Pyridoxal phosphate</keyword>
<dbReference type="InterPro" id="IPR004839">
    <property type="entry name" value="Aminotransferase_I/II_large"/>
</dbReference>
<name>A0ABW8IE84_9BACI</name>
<evidence type="ECO:0000256" key="3">
    <source>
        <dbReference type="ARBA" id="ARBA00022576"/>
    </source>
</evidence>
<dbReference type="PANTHER" id="PTHR46383:SF4">
    <property type="entry name" value="AMINOTRANSFERASE"/>
    <property type="match status" value="1"/>
</dbReference>
<dbReference type="GO" id="GO:0008483">
    <property type="term" value="F:transaminase activity"/>
    <property type="evidence" value="ECO:0007669"/>
    <property type="project" value="UniProtKB-KW"/>
</dbReference>
<dbReference type="Proteomes" id="UP001619911">
    <property type="component" value="Unassembled WGS sequence"/>
</dbReference>
<feature type="domain" description="Aminotransferase class I/classII large" evidence="7">
    <location>
        <begin position="29"/>
        <end position="377"/>
    </location>
</feature>
<evidence type="ECO:0000256" key="2">
    <source>
        <dbReference type="ARBA" id="ARBA00007441"/>
    </source>
</evidence>
<dbReference type="Gene3D" id="3.90.1150.10">
    <property type="entry name" value="Aspartate Aminotransferase, domain 1"/>
    <property type="match status" value="1"/>
</dbReference>